<feature type="compositionally biased region" description="Acidic residues" evidence="1">
    <location>
        <begin position="242"/>
        <end position="268"/>
    </location>
</feature>
<accession>A0A897MT74</accession>
<protein>
    <submittedName>
        <fullName evidence="4">Putative membrane protein related to bactofilin</fullName>
    </submittedName>
</protein>
<evidence type="ECO:0000313" key="5">
    <source>
        <dbReference type="Proteomes" id="UP000663586"/>
    </source>
</evidence>
<sequence>MRRSALHAIASTCALVLFSGVTSATQQNPEEIAVAFDELSTTAMLAGLAASFVFFGLIAAVLIHLTPEYTRSTNQHMRDEPITTALIGFGTVIGVFIVSLVLILTFIGALVGIPLLLALVLVSFVGAVLVDILIGRFLLAEFAGRTERPPSTKTLWLAFLVGFVVTAIGTSIPVAGGLIALIVSSLGIGAMVQQFRKGSALSDGTPEDETWESSSTSSSWDDPEPGGDAGWGQQGEELNNWESDDTASDNEWGADDESVDDRQDDESVDDRQDDDRSW</sequence>
<keyword evidence="5" id="KW-1185">Reference proteome</keyword>
<dbReference type="Pfam" id="PF26514">
    <property type="entry name" value="DUF8173"/>
    <property type="match status" value="1"/>
</dbReference>
<evidence type="ECO:0000259" key="3">
    <source>
        <dbReference type="Pfam" id="PF26514"/>
    </source>
</evidence>
<keyword evidence="2" id="KW-0812">Transmembrane</keyword>
<evidence type="ECO:0000256" key="1">
    <source>
        <dbReference type="SAM" id="MobiDB-lite"/>
    </source>
</evidence>
<reference evidence="4" key="1">
    <citation type="submission" date="2020-11" db="EMBL/GenBank/DDBJ databases">
        <title>Carbohydrate-dependent, anaerobic sulfur respiration: A novel catabolism in halophilic archaea.</title>
        <authorList>
            <person name="Sorokin D.Y."/>
            <person name="Messina E."/>
            <person name="Smedile F."/>
            <person name="La Cono V."/>
            <person name="Hallsworth J.E."/>
            <person name="Yakimov M.M."/>
        </authorList>
    </citation>
    <scope>NUCLEOTIDE SEQUENCE</scope>
    <source>
        <strain evidence="4">AArc-S</strain>
    </source>
</reference>
<proteinExistence type="predicted"/>
<feature type="region of interest" description="Disordered" evidence="1">
    <location>
        <begin position="199"/>
        <end position="278"/>
    </location>
</feature>
<dbReference type="KEGG" id="hara:AArcS_2506"/>
<feature type="transmembrane region" description="Helical" evidence="2">
    <location>
        <begin position="86"/>
        <end position="109"/>
    </location>
</feature>
<name>A0A897MT74_9EURY</name>
<keyword evidence="2" id="KW-0472">Membrane</keyword>
<evidence type="ECO:0000256" key="2">
    <source>
        <dbReference type="SAM" id="Phobius"/>
    </source>
</evidence>
<gene>
    <name evidence="4" type="ORF">AArcS_2506</name>
</gene>
<feature type="compositionally biased region" description="Basic and acidic residues" evidence="1">
    <location>
        <begin position="269"/>
        <end position="278"/>
    </location>
</feature>
<dbReference type="GeneID" id="70685887"/>
<feature type="transmembrane region" description="Helical" evidence="2">
    <location>
        <begin position="115"/>
        <end position="139"/>
    </location>
</feature>
<dbReference type="Proteomes" id="UP000663586">
    <property type="component" value="Chromosome"/>
</dbReference>
<organism evidence="4 5">
    <name type="scientific">Natranaeroarchaeum sulfidigenes</name>
    <dbReference type="NCBI Taxonomy" id="2784880"/>
    <lineage>
        <taxon>Archaea</taxon>
        <taxon>Methanobacteriati</taxon>
        <taxon>Methanobacteriota</taxon>
        <taxon>Stenosarchaea group</taxon>
        <taxon>Halobacteria</taxon>
        <taxon>Halobacteriales</taxon>
        <taxon>Natronoarchaeaceae</taxon>
        <taxon>Natranaeroarchaeum</taxon>
    </lineage>
</organism>
<keyword evidence="2" id="KW-1133">Transmembrane helix</keyword>
<feature type="domain" description="DUF8173" evidence="3">
    <location>
        <begin position="3"/>
        <end position="198"/>
    </location>
</feature>
<dbReference type="RefSeq" id="WP_238477748.1">
    <property type="nucleotide sequence ID" value="NZ_CP064786.1"/>
</dbReference>
<evidence type="ECO:0000313" key="4">
    <source>
        <dbReference type="EMBL" id="QSG03702.1"/>
    </source>
</evidence>
<dbReference type="EMBL" id="CP064786">
    <property type="protein sequence ID" value="QSG03702.1"/>
    <property type="molecule type" value="Genomic_DNA"/>
</dbReference>
<dbReference type="InterPro" id="IPR058486">
    <property type="entry name" value="DUF8173"/>
</dbReference>
<feature type="transmembrane region" description="Helical" evidence="2">
    <location>
        <begin position="39"/>
        <end position="65"/>
    </location>
</feature>
<dbReference type="AlphaFoldDB" id="A0A897MT74"/>